<reference evidence="3" key="1">
    <citation type="submission" date="2021-01" db="EMBL/GenBank/DDBJ databases">
        <authorList>
            <consortium name="Genoscope - CEA"/>
            <person name="William W."/>
        </authorList>
    </citation>
    <scope>NUCLEOTIDE SEQUENCE</scope>
</reference>
<keyword evidence="1" id="KW-0175">Coiled coil</keyword>
<dbReference type="InterPro" id="IPR045886">
    <property type="entry name" value="ThiF/MoeB/HesA"/>
</dbReference>
<comment type="caution">
    <text evidence="3">The sequence shown here is derived from an EMBL/GenBank/DDBJ whole genome shotgun (WGS) entry which is preliminary data.</text>
</comment>
<sequence length="422" mass="47908">MDSKKIQFLAGLVGGVCLSLLGQKLLQHKKQNNKECLKKNQQAEEEQEQEQELLKEQLVRNIQFFGESQTKIENSHIMVFGVGGVGSHVVSAISRSGVKRITIIDFDRVTLSSLNRHAIATRKDVGKSKVEIFTDFIAQLNPTIKLKTIESYITPENIGSFFEEDKPDYVIDCIDNIDAKIALITYCVKNQIKIIVCCGAGMKCDPTRIQIRDISESQNDDLARAIRMRLKKIDIRTGFNVVYSTEVTDRQLLPLQEHQKGDPDKFRVMPNYRLRIVPVFGCMPALFAQALAAYVLCDIAGCAPATLCQNDIKMPYFIQQIQLLAQQAKKNNVDLNLDIEDLVVIYKAYNGQCLIKDKKARPIEFIQFDKSKDITPNNVILLSSEEAKKHKEGKIIYTQTLLDRKLQYDQLIQENLGKRIII</sequence>
<dbReference type="AlphaFoldDB" id="A0A8S1KL06"/>
<dbReference type="EMBL" id="CAJJDM010000021">
    <property type="protein sequence ID" value="CAD8055808.1"/>
    <property type="molecule type" value="Genomic_DNA"/>
</dbReference>
<dbReference type="PANTHER" id="PTHR43267">
    <property type="entry name" value="TRNA THREONYLCARBAMOYLADENOSINE DEHYDRATASE"/>
    <property type="match status" value="1"/>
</dbReference>
<dbReference type="PANTHER" id="PTHR43267:SF2">
    <property type="entry name" value="TRNA THREONYLCARBAMOYLADENOSINE DEHYDRATASE 1-RELATED"/>
    <property type="match status" value="1"/>
</dbReference>
<evidence type="ECO:0000259" key="2">
    <source>
        <dbReference type="Pfam" id="PF00899"/>
    </source>
</evidence>
<evidence type="ECO:0000313" key="4">
    <source>
        <dbReference type="Proteomes" id="UP000688137"/>
    </source>
</evidence>
<feature type="domain" description="THIF-type NAD/FAD binding fold" evidence="2">
    <location>
        <begin position="60"/>
        <end position="305"/>
    </location>
</feature>
<feature type="coiled-coil region" evidence="1">
    <location>
        <begin position="26"/>
        <end position="60"/>
    </location>
</feature>
<keyword evidence="4" id="KW-1185">Reference proteome</keyword>
<organism evidence="3 4">
    <name type="scientific">Paramecium primaurelia</name>
    <dbReference type="NCBI Taxonomy" id="5886"/>
    <lineage>
        <taxon>Eukaryota</taxon>
        <taxon>Sar</taxon>
        <taxon>Alveolata</taxon>
        <taxon>Ciliophora</taxon>
        <taxon>Intramacronucleata</taxon>
        <taxon>Oligohymenophorea</taxon>
        <taxon>Peniculida</taxon>
        <taxon>Parameciidae</taxon>
        <taxon>Paramecium</taxon>
    </lineage>
</organism>
<proteinExistence type="predicted"/>
<dbReference type="OMA" id="GSWVVTM"/>
<gene>
    <name evidence="3" type="ORF">PPRIM_AZ9-3.1.T0230367</name>
</gene>
<dbReference type="Pfam" id="PF00899">
    <property type="entry name" value="ThiF"/>
    <property type="match status" value="1"/>
</dbReference>
<accession>A0A8S1KL06</accession>
<evidence type="ECO:0000313" key="3">
    <source>
        <dbReference type="EMBL" id="CAD8055808.1"/>
    </source>
</evidence>
<dbReference type="GO" id="GO:0061504">
    <property type="term" value="P:cyclic threonylcarbamoyladenosine biosynthetic process"/>
    <property type="evidence" value="ECO:0007669"/>
    <property type="project" value="TreeGrafter"/>
</dbReference>
<dbReference type="GO" id="GO:0061503">
    <property type="term" value="F:tRNA threonylcarbamoyladenosine dehydratase"/>
    <property type="evidence" value="ECO:0007669"/>
    <property type="project" value="TreeGrafter"/>
</dbReference>
<name>A0A8S1KL06_PARPR</name>
<dbReference type="Proteomes" id="UP000688137">
    <property type="component" value="Unassembled WGS sequence"/>
</dbReference>
<dbReference type="InterPro" id="IPR000594">
    <property type="entry name" value="ThiF_NAD_FAD-bd"/>
</dbReference>
<evidence type="ECO:0000256" key="1">
    <source>
        <dbReference type="SAM" id="Coils"/>
    </source>
</evidence>
<dbReference type="FunFam" id="3.40.50.720:FF:000449">
    <property type="entry name" value="Ubiquitin-activating enzyme (E1), putative"/>
    <property type="match status" value="1"/>
</dbReference>
<dbReference type="CDD" id="cd00755">
    <property type="entry name" value="YgdL_like"/>
    <property type="match status" value="1"/>
</dbReference>
<protein>
    <recommendedName>
        <fullName evidence="2">THIF-type NAD/FAD binding fold domain-containing protein</fullName>
    </recommendedName>
</protein>